<dbReference type="InterPro" id="IPR008928">
    <property type="entry name" value="6-hairpin_glycosidase_sf"/>
</dbReference>
<dbReference type="EMBL" id="QVEV01000015">
    <property type="protein sequence ID" value="RGC15196.1"/>
    <property type="molecule type" value="Genomic_DNA"/>
</dbReference>
<sequence length="755" mass="85091">MSKQDIEIIEQDIAALYLGNLKTVEFDLELPAKGANGSAISWKSSDVRYLEDTGRVHQLAYGKGKREVVLTAIFSYGSEELVREYPVTVLEKKNDIQVESIYSIDVEALPNTEVKLPAVAIVVTKEHKTISHAVTWDDGDVQCFQTLGDQDIHGVLQDTAIEVHAVVHVLESLKKDTTVLEKKAEKFARSEVSLLEGSSFKEAQDRMLEVLLHVNDDQMLYNFRATCGLDTLGAPQMIGWDTPDSKLRGHTSGHYLSALAYCYAATKNEEIRRKADYMLQSLKECQDAFADVEGCHEGFLSAYTEEQFDLLEKFTPYPEIWAPYYTLHKILAGLIDCYEQIHLDTALHMAEKLGDWVYNRLSRLDNKTLKKMWSIYIAGEFGGMNESLAQLYLLRGKKEHLEAAKLFDNDKLFYPMKRNIDAIGGMHANQHIPQIIGAMKLFEATKDKTYYRIAKYFWEIVTGAHCYTIGGCGETEMFHQPNVIGALLSDNTAESCASYNMLKLTNELFQYEPHAAYMDYYERTMQNHILSSGEQRPTGGSTYFMPLRPGGRKHFDDENSCCHGTGLENHFRYGDAIYHHSSSCVYVNLFVSSTLTKENMTITQKACEDQPGNISLSVTGGNGKELAIRIPSWARSTSVCMNGKTVGQTAAADGYLHLFLQEDTVQIDAVFGCDYYLEATPDRKELVSLHYGPYVLAAVNETEAYLKLQLKPEKLAEQIHQIPGTTRFHDAADQLDFVPLSQIDLEAYHVYFTLA</sequence>
<dbReference type="Proteomes" id="UP000260025">
    <property type="component" value="Unassembled WGS sequence"/>
</dbReference>
<evidence type="ECO:0000313" key="4">
    <source>
        <dbReference type="EMBL" id="RGC15196.1"/>
    </source>
</evidence>
<dbReference type="PANTHER" id="PTHR31151">
    <property type="entry name" value="PROLINE-TRNA LIGASE (DUF1680)"/>
    <property type="match status" value="1"/>
</dbReference>
<dbReference type="InterPro" id="IPR012878">
    <property type="entry name" value="Beta-AFase-like_GH127_cat"/>
</dbReference>
<dbReference type="AlphaFoldDB" id="A0A3E2VVK6"/>
<organism evidence="4 5">
    <name type="scientific">Clostridium innocuum</name>
    <dbReference type="NCBI Taxonomy" id="1522"/>
    <lineage>
        <taxon>Bacteria</taxon>
        <taxon>Bacillati</taxon>
        <taxon>Bacillota</taxon>
        <taxon>Clostridia</taxon>
        <taxon>Eubacteriales</taxon>
        <taxon>Clostridiaceae</taxon>
        <taxon>Clostridium</taxon>
    </lineage>
</organism>
<reference evidence="4 5" key="1">
    <citation type="submission" date="2018-08" db="EMBL/GenBank/DDBJ databases">
        <title>A genome reference for cultivated species of the human gut microbiota.</title>
        <authorList>
            <person name="Zou Y."/>
            <person name="Xue W."/>
            <person name="Luo G."/>
        </authorList>
    </citation>
    <scope>NUCLEOTIDE SEQUENCE [LARGE SCALE GENOMIC DNA]</scope>
    <source>
        <strain evidence="4 5">OF01-2LB</strain>
    </source>
</reference>
<evidence type="ECO:0000313" key="5">
    <source>
        <dbReference type="Proteomes" id="UP000260025"/>
    </source>
</evidence>
<dbReference type="GO" id="GO:0005975">
    <property type="term" value="P:carbohydrate metabolic process"/>
    <property type="evidence" value="ECO:0007669"/>
    <property type="project" value="InterPro"/>
</dbReference>
<dbReference type="InterPro" id="IPR046780">
    <property type="entry name" value="aBig_2"/>
</dbReference>
<name>A0A3E2VVK6_CLOIN</name>
<dbReference type="RefSeq" id="WP_117443314.1">
    <property type="nucleotide sequence ID" value="NZ_JAJFEN010000020.1"/>
</dbReference>
<comment type="caution">
    <text evidence="4">The sequence shown here is derived from an EMBL/GenBank/DDBJ whole genome shotgun (WGS) entry which is preliminary data.</text>
</comment>
<dbReference type="Pfam" id="PF20736">
    <property type="entry name" value="Glyco_hydro127M"/>
    <property type="match status" value="1"/>
</dbReference>
<accession>A0A3E2VVK6</accession>
<dbReference type="Pfam" id="PF07944">
    <property type="entry name" value="Beta-AFase-like_GH127_cat"/>
    <property type="match status" value="1"/>
</dbReference>
<feature type="domain" description="Atrophied bacterial Ig" evidence="2">
    <location>
        <begin position="10"/>
        <end position="91"/>
    </location>
</feature>
<evidence type="ECO:0008006" key="6">
    <source>
        <dbReference type="Google" id="ProtNLM"/>
    </source>
</evidence>
<feature type="domain" description="Non-reducing end beta-L-arabinofuranosidase-like GH127 catalytic" evidence="1">
    <location>
        <begin position="192"/>
        <end position="574"/>
    </location>
</feature>
<feature type="domain" description="Non-reducing end beta-L-arabinofuranosidase-like GH127 middle" evidence="3">
    <location>
        <begin position="585"/>
        <end position="658"/>
    </location>
</feature>
<dbReference type="PANTHER" id="PTHR31151:SF0">
    <property type="entry name" value="PROLINE-TRNA LIGASE (DUF1680)"/>
    <property type="match status" value="1"/>
</dbReference>
<evidence type="ECO:0000259" key="3">
    <source>
        <dbReference type="Pfam" id="PF20736"/>
    </source>
</evidence>
<dbReference type="InterPro" id="IPR049046">
    <property type="entry name" value="Beta-AFase-like_GH127_middle"/>
</dbReference>
<gene>
    <name evidence="4" type="ORF">DXA38_11175</name>
</gene>
<dbReference type="SUPFAM" id="SSF48208">
    <property type="entry name" value="Six-hairpin glycosidases"/>
    <property type="match status" value="1"/>
</dbReference>
<proteinExistence type="predicted"/>
<evidence type="ECO:0000259" key="1">
    <source>
        <dbReference type="Pfam" id="PF07944"/>
    </source>
</evidence>
<dbReference type="OrthoDB" id="9757939at2"/>
<protein>
    <recommendedName>
        <fullName evidence="6">Glycoside hydrolase family 127 protein</fullName>
    </recommendedName>
</protein>
<dbReference type="Pfam" id="PF20578">
    <property type="entry name" value="aBig_2"/>
    <property type="match status" value="1"/>
</dbReference>
<evidence type="ECO:0000259" key="2">
    <source>
        <dbReference type="Pfam" id="PF20578"/>
    </source>
</evidence>